<organism evidence="2 3">
    <name type="scientific">Hymenobacter monticola</name>
    <dbReference type="NCBI Taxonomy" id="1705399"/>
    <lineage>
        <taxon>Bacteria</taxon>
        <taxon>Pseudomonadati</taxon>
        <taxon>Bacteroidota</taxon>
        <taxon>Cytophagia</taxon>
        <taxon>Cytophagales</taxon>
        <taxon>Hymenobacteraceae</taxon>
        <taxon>Hymenobacter</taxon>
    </lineage>
</organism>
<feature type="signal peptide" evidence="1">
    <location>
        <begin position="1"/>
        <end position="29"/>
    </location>
</feature>
<feature type="chain" id="PRO_5047547669" description="Lipoprotein" evidence="1">
    <location>
        <begin position="30"/>
        <end position="229"/>
    </location>
</feature>
<proteinExistence type="predicted"/>
<sequence length="229" mass="25191">MRYLSNKRSCGLSILALMTAIACSSPEQEATDSRKASLARLLERRQECQLEGGENYPDTASYVGVRDAAYAYGYVYPKAFEEVILSSDQPLSDTLSMVSPDRHATLRLWPGKTISFPLGAINDSLKVSDFMRADSAVENTIAKIKQGQYPYLHGATIDYLCHGVSGYAHSIGIVSHNTRQVIIHHILVSELPVSGDLVFKNLAFAYDKGFAKQYHAVGITVANSHEDPF</sequence>
<reference evidence="2 3" key="1">
    <citation type="submission" date="2022-03" db="EMBL/GenBank/DDBJ databases">
        <title>Hymenobactersp. isolated from the air.</title>
        <authorList>
            <person name="Won M."/>
            <person name="Kwon S.-W."/>
        </authorList>
    </citation>
    <scope>NUCLEOTIDE SEQUENCE [LARGE SCALE GENOMIC DNA]</scope>
    <source>
        <strain evidence="2 3">KACC 22596</strain>
    </source>
</reference>
<dbReference type="PROSITE" id="PS51257">
    <property type="entry name" value="PROKAR_LIPOPROTEIN"/>
    <property type="match status" value="1"/>
</dbReference>
<name>A0ABY4B4K7_9BACT</name>
<evidence type="ECO:0008006" key="4">
    <source>
        <dbReference type="Google" id="ProtNLM"/>
    </source>
</evidence>
<dbReference type="EMBL" id="CP094534">
    <property type="protein sequence ID" value="UOE34084.1"/>
    <property type="molecule type" value="Genomic_DNA"/>
</dbReference>
<gene>
    <name evidence="2" type="ORF">MTP16_00180</name>
</gene>
<keyword evidence="3" id="KW-1185">Reference proteome</keyword>
<evidence type="ECO:0000313" key="3">
    <source>
        <dbReference type="Proteomes" id="UP000831390"/>
    </source>
</evidence>
<evidence type="ECO:0000313" key="2">
    <source>
        <dbReference type="EMBL" id="UOE34084.1"/>
    </source>
</evidence>
<dbReference type="RefSeq" id="WP_243514777.1">
    <property type="nucleotide sequence ID" value="NZ_CP094534.1"/>
</dbReference>
<protein>
    <recommendedName>
        <fullName evidence="4">Lipoprotein</fullName>
    </recommendedName>
</protein>
<evidence type="ECO:0000256" key="1">
    <source>
        <dbReference type="SAM" id="SignalP"/>
    </source>
</evidence>
<keyword evidence="1" id="KW-0732">Signal</keyword>
<accession>A0ABY4B4K7</accession>
<dbReference type="Proteomes" id="UP000831390">
    <property type="component" value="Chromosome"/>
</dbReference>